<dbReference type="STRING" id="679937.Bcop_0129"/>
<evidence type="ECO:0000256" key="1">
    <source>
        <dbReference type="ARBA" id="ARBA00005953"/>
    </source>
</evidence>
<accession>F3ZPI9</accession>
<dbReference type="InterPro" id="IPR029069">
    <property type="entry name" value="HotDog_dom_sf"/>
</dbReference>
<dbReference type="PANTHER" id="PTHR31793:SF27">
    <property type="entry name" value="NOVEL THIOESTERASE SUPERFAMILY DOMAIN AND SAPOSIN A-TYPE DOMAIN CONTAINING PROTEIN (0610012H03RIK)"/>
    <property type="match status" value="1"/>
</dbReference>
<keyword evidence="2" id="KW-0378">Hydrolase</keyword>
<dbReference type="CDD" id="cd00586">
    <property type="entry name" value="4HBT"/>
    <property type="match status" value="1"/>
</dbReference>
<comment type="similarity">
    <text evidence="1">Belongs to the 4-hydroxybenzoyl-CoA thioesterase family.</text>
</comment>
<dbReference type="SUPFAM" id="SSF54637">
    <property type="entry name" value="Thioesterase/thiol ester dehydrase-isomerase"/>
    <property type="match status" value="1"/>
</dbReference>
<protein>
    <submittedName>
        <fullName evidence="3">Thioesterase superfamily protein</fullName>
    </submittedName>
</protein>
<evidence type="ECO:0000256" key="2">
    <source>
        <dbReference type="ARBA" id="ARBA00022801"/>
    </source>
</evidence>
<dbReference type="OrthoDB" id="9791529at2"/>
<keyword evidence="4" id="KW-1185">Reference proteome</keyword>
<dbReference type="InterPro" id="IPR050563">
    <property type="entry name" value="4-hydroxybenzoyl-CoA_TE"/>
</dbReference>
<sequence length="148" mass="17332">MEKVIFKHILPIQLRFNDIDQFGHVNNSVYFSFYDLGKTNYFASVCPNVDWNKDAIMVVHLEIDFIEQIYSTNQIAVQTAVTEIGNKSFHLYQEVIDQRTKKIKCSCKSVMVTYDLTSHNSKELTEEWKDAICAFEGKDLRRKVKQVR</sequence>
<reference evidence="3 4" key="1">
    <citation type="journal article" date="2011" name="Stand. Genomic Sci.">
        <title>Non-contiguous finished genome sequence of Bacteroides coprosuis type strain (PC139).</title>
        <authorList>
            <person name="Land M."/>
            <person name="Held B."/>
            <person name="Gronow S."/>
            <person name="Abt B."/>
            <person name="Lucas S."/>
            <person name="Del Rio T.G."/>
            <person name="Nolan M."/>
            <person name="Tice H."/>
            <person name="Cheng J.F."/>
            <person name="Pitluck S."/>
            <person name="Liolios K."/>
            <person name="Pagani I."/>
            <person name="Ivanova N."/>
            <person name="Mavromatis K."/>
            <person name="Mikhailova N."/>
            <person name="Pati A."/>
            <person name="Tapia R."/>
            <person name="Han C."/>
            <person name="Goodwin L."/>
            <person name="Chen A."/>
            <person name="Palaniappan K."/>
            <person name="Hauser L."/>
            <person name="Brambilla E.M."/>
            <person name="Rohde M."/>
            <person name="Goker M."/>
            <person name="Detter J.C."/>
            <person name="Woyke T."/>
            <person name="Bristow J."/>
            <person name="Eisen J.A."/>
            <person name="Markowitz V."/>
            <person name="Hugenholtz P."/>
            <person name="Kyrpides N.C."/>
            <person name="Klenk H.P."/>
            <person name="Lapidus A."/>
        </authorList>
    </citation>
    <scope>NUCLEOTIDE SEQUENCE [LARGE SCALE GENOMIC DNA]</scope>
    <source>
        <strain evidence="3 4">DSM 18011</strain>
    </source>
</reference>
<dbReference type="Pfam" id="PF13279">
    <property type="entry name" value="4HBT_2"/>
    <property type="match status" value="1"/>
</dbReference>
<dbReference type="PANTHER" id="PTHR31793">
    <property type="entry name" value="4-HYDROXYBENZOYL-COA THIOESTERASE FAMILY MEMBER"/>
    <property type="match status" value="1"/>
</dbReference>
<proteinExistence type="inferred from homology"/>
<dbReference type="EMBL" id="CM001167">
    <property type="protein sequence ID" value="EGJ70348.1"/>
    <property type="molecule type" value="Genomic_DNA"/>
</dbReference>
<dbReference type="AlphaFoldDB" id="F3ZPI9"/>
<dbReference type="eggNOG" id="COG0824">
    <property type="taxonomic scope" value="Bacteria"/>
</dbReference>
<gene>
    <name evidence="3" type="ORF">Bcop_0129</name>
</gene>
<dbReference type="Gene3D" id="3.10.129.10">
    <property type="entry name" value="Hotdog Thioesterase"/>
    <property type="match status" value="1"/>
</dbReference>
<dbReference type="Proteomes" id="UP000018439">
    <property type="component" value="Chromosome"/>
</dbReference>
<evidence type="ECO:0000313" key="3">
    <source>
        <dbReference type="EMBL" id="EGJ70348.1"/>
    </source>
</evidence>
<dbReference type="HOGENOM" id="CLU_101141_2_2_10"/>
<dbReference type="GO" id="GO:0047617">
    <property type="term" value="F:fatty acyl-CoA hydrolase activity"/>
    <property type="evidence" value="ECO:0007669"/>
    <property type="project" value="TreeGrafter"/>
</dbReference>
<name>F3ZPI9_9BACE</name>
<evidence type="ECO:0000313" key="4">
    <source>
        <dbReference type="Proteomes" id="UP000018439"/>
    </source>
</evidence>
<organism evidence="3 4">
    <name type="scientific">Bacteroides coprosuis DSM 18011</name>
    <dbReference type="NCBI Taxonomy" id="679937"/>
    <lineage>
        <taxon>Bacteria</taxon>
        <taxon>Pseudomonadati</taxon>
        <taxon>Bacteroidota</taxon>
        <taxon>Bacteroidia</taxon>
        <taxon>Bacteroidales</taxon>
        <taxon>Bacteroidaceae</taxon>
        <taxon>Bacteroides</taxon>
    </lineage>
</organism>